<feature type="region of interest" description="Disordered" evidence="2">
    <location>
        <begin position="207"/>
        <end position="226"/>
    </location>
</feature>
<dbReference type="Proteomes" id="UP000193719">
    <property type="component" value="Unassembled WGS sequence"/>
</dbReference>
<dbReference type="AlphaFoldDB" id="A0A1Y1V8T4"/>
<feature type="coiled-coil region" evidence="1">
    <location>
        <begin position="256"/>
        <end position="310"/>
    </location>
</feature>
<evidence type="ECO:0000256" key="1">
    <source>
        <dbReference type="SAM" id="Coils"/>
    </source>
</evidence>
<name>A0A1Y1V8T4_9FUNG</name>
<accession>A0A1Y1V8T4</accession>
<dbReference type="EMBL" id="MCFH01000024">
    <property type="protein sequence ID" value="ORX49283.1"/>
    <property type="molecule type" value="Genomic_DNA"/>
</dbReference>
<feature type="transmembrane region" description="Helical" evidence="3">
    <location>
        <begin position="39"/>
        <end position="63"/>
    </location>
</feature>
<feature type="chain" id="PRO_5012824439" description="Transmembrane protein" evidence="4">
    <location>
        <begin position="24"/>
        <end position="312"/>
    </location>
</feature>
<keyword evidence="3" id="KW-1133">Transmembrane helix</keyword>
<organism evidence="5 6">
    <name type="scientific">Piromyces finnis</name>
    <dbReference type="NCBI Taxonomy" id="1754191"/>
    <lineage>
        <taxon>Eukaryota</taxon>
        <taxon>Fungi</taxon>
        <taxon>Fungi incertae sedis</taxon>
        <taxon>Chytridiomycota</taxon>
        <taxon>Chytridiomycota incertae sedis</taxon>
        <taxon>Neocallimastigomycetes</taxon>
        <taxon>Neocallimastigales</taxon>
        <taxon>Neocallimastigaceae</taxon>
        <taxon>Piromyces</taxon>
    </lineage>
</organism>
<proteinExistence type="predicted"/>
<feature type="signal peptide" evidence="4">
    <location>
        <begin position="1"/>
        <end position="23"/>
    </location>
</feature>
<comment type="caution">
    <text evidence="5">The sequence shown here is derived from an EMBL/GenBank/DDBJ whole genome shotgun (WGS) entry which is preliminary data.</text>
</comment>
<dbReference type="OrthoDB" id="2156292at2759"/>
<feature type="compositionally biased region" description="Low complexity" evidence="2">
    <location>
        <begin position="78"/>
        <end position="94"/>
    </location>
</feature>
<reference evidence="5 6" key="2">
    <citation type="submission" date="2016-08" db="EMBL/GenBank/DDBJ databases">
        <title>Pervasive Adenine N6-methylation of Active Genes in Fungi.</title>
        <authorList>
            <consortium name="DOE Joint Genome Institute"/>
            <person name="Mondo S.J."/>
            <person name="Dannebaum R.O."/>
            <person name="Kuo R.C."/>
            <person name="Labutti K."/>
            <person name="Haridas S."/>
            <person name="Kuo A."/>
            <person name="Salamov A."/>
            <person name="Ahrendt S.R."/>
            <person name="Lipzen A."/>
            <person name="Sullivan W."/>
            <person name="Andreopoulos W.B."/>
            <person name="Clum A."/>
            <person name="Lindquist E."/>
            <person name="Daum C."/>
            <person name="Ramamoorthy G.K."/>
            <person name="Gryganskyi A."/>
            <person name="Culley D."/>
            <person name="Magnuson J.K."/>
            <person name="James T.Y."/>
            <person name="O'Malley M.A."/>
            <person name="Stajich J.E."/>
            <person name="Spatafora J.W."/>
            <person name="Visel A."/>
            <person name="Grigoriev I.V."/>
        </authorList>
    </citation>
    <scope>NUCLEOTIDE SEQUENCE [LARGE SCALE GENOMIC DNA]</scope>
    <source>
        <strain evidence="6">finn</strain>
    </source>
</reference>
<gene>
    <name evidence="5" type="ORF">BCR36DRAFT_291791</name>
</gene>
<keyword evidence="3" id="KW-0472">Membrane</keyword>
<sequence length="312" mass="35620">MFKNSISLFLAISLMASSIKVFARSIDGETETANENQSLIKLPAIVCIVGVVAIVATGGFCLFSSRKKRKTPSEKYLNTKNSNTSLSSSPNTTNSELLQLNRETEEVDITVKVESINNKPESEKIEEEEEKEKEPKRRSIFDSILNRNPKKEHRKSNIQFMEDRSLNSISTNEDWINEQKLQADLRQENDELYDDDNADVNSNDGFWNSDLQPIQSSSDNQQKSYAVPSLGKRNSVIIKGSEQKTKRQSVIIVNDNEELTETVDELEKSEKSVELKPNRVKSWKNNEELDKELKELLKNIEDEEENIKKTNN</sequence>
<keyword evidence="3" id="KW-0812">Transmembrane</keyword>
<keyword evidence="1" id="KW-0175">Coiled coil</keyword>
<protein>
    <recommendedName>
        <fullName evidence="7">Transmembrane protein</fullName>
    </recommendedName>
</protein>
<feature type="region of interest" description="Disordered" evidence="2">
    <location>
        <begin position="118"/>
        <end position="155"/>
    </location>
</feature>
<evidence type="ECO:0008006" key="7">
    <source>
        <dbReference type="Google" id="ProtNLM"/>
    </source>
</evidence>
<evidence type="ECO:0000256" key="4">
    <source>
        <dbReference type="SAM" id="SignalP"/>
    </source>
</evidence>
<evidence type="ECO:0000313" key="6">
    <source>
        <dbReference type="Proteomes" id="UP000193719"/>
    </source>
</evidence>
<evidence type="ECO:0000256" key="3">
    <source>
        <dbReference type="SAM" id="Phobius"/>
    </source>
</evidence>
<evidence type="ECO:0000313" key="5">
    <source>
        <dbReference type="EMBL" id="ORX49283.1"/>
    </source>
</evidence>
<keyword evidence="6" id="KW-1185">Reference proteome</keyword>
<keyword evidence="4" id="KW-0732">Signal</keyword>
<feature type="compositionally biased region" description="Polar residues" evidence="2">
    <location>
        <begin position="207"/>
        <end position="224"/>
    </location>
</feature>
<reference evidence="5 6" key="1">
    <citation type="submission" date="2016-08" db="EMBL/GenBank/DDBJ databases">
        <title>Genomes of anaerobic fungi encode conserved fungal cellulosomes for biomass hydrolysis.</title>
        <authorList>
            <consortium name="DOE Joint Genome Institute"/>
            <person name="Haitjema C.H."/>
            <person name="Gilmore S.P."/>
            <person name="Henske J.K."/>
            <person name="Solomon K.V."/>
            <person name="De Groot R."/>
            <person name="Kuo A."/>
            <person name="Mondo S.J."/>
            <person name="Salamov A.A."/>
            <person name="Labutti K."/>
            <person name="Zhao Z."/>
            <person name="Chiniquy J."/>
            <person name="Barry K."/>
            <person name="Brewer H.M."/>
            <person name="Purvine S.O."/>
            <person name="Wright A.T."/>
            <person name="Boxma B."/>
            <person name="Van Alen T."/>
            <person name="Hackstein J.H."/>
            <person name="Baker S.E."/>
            <person name="Grigoriev I.V."/>
            <person name="O'Malley M.A."/>
        </authorList>
    </citation>
    <scope>NUCLEOTIDE SEQUENCE [LARGE SCALE GENOMIC DNA]</scope>
    <source>
        <strain evidence="6">finn</strain>
    </source>
</reference>
<evidence type="ECO:0000256" key="2">
    <source>
        <dbReference type="SAM" id="MobiDB-lite"/>
    </source>
</evidence>
<feature type="region of interest" description="Disordered" evidence="2">
    <location>
        <begin position="72"/>
        <end position="94"/>
    </location>
</feature>